<geneLocation type="plasmid" evidence="2 3">
    <name>p3ABSDF</name>
</geneLocation>
<dbReference type="HOGENOM" id="CLU_1168663_0_0_6"/>
<gene>
    <name evidence="2" type="ORF">ABSDF_p30004</name>
</gene>
<dbReference type="KEGG" id="abm:ABSDF_p30004"/>
<keyword evidence="1" id="KW-0732">Signal</keyword>
<protein>
    <recommendedName>
        <fullName evidence="4">Lipoprotein</fullName>
    </recommendedName>
</protein>
<name>B0VVE8_ACIBS</name>
<accession>B0VVE8</accession>
<dbReference type="Proteomes" id="UP000001741">
    <property type="component" value="Plasmid p3ABSDF"/>
</dbReference>
<keyword evidence="2" id="KW-0614">Plasmid</keyword>
<dbReference type="PROSITE" id="PS51257">
    <property type="entry name" value="PROKAR_LIPOPROTEIN"/>
    <property type="match status" value="1"/>
</dbReference>
<dbReference type="EMBL" id="CU468233">
    <property type="protein sequence ID" value="CAP02978.1"/>
    <property type="molecule type" value="Genomic_DNA"/>
</dbReference>
<evidence type="ECO:0000313" key="2">
    <source>
        <dbReference type="EMBL" id="CAP02978.1"/>
    </source>
</evidence>
<feature type="signal peptide" evidence="1">
    <location>
        <begin position="1"/>
        <end position="25"/>
    </location>
</feature>
<sequence length="242" mass="28053">MKSEMGSNNKLVLLLLLIYSTASCASNELIKENTKIFFKYGNTKIFLFTDSNYCFDKDAFSVEKLTNDNKKYLFVNHTDDCNPSGKYEIFDISENKAKKFYLSPLYDPEVNSNKKQIIERFKDGAVSYTRIYVLKNSKYYLLEELKTLDNNLNLSTVYSSKSPAFYLKDDSNQIIKNLEISSSKAYFFDESLKKTRSYVVGGDVVKIINLIKKNNLIYVKVEFQGKSNLTKGYIKLEDFLYK</sequence>
<feature type="chain" id="PRO_5002755728" description="Lipoprotein" evidence="1">
    <location>
        <begin position="26"/>
        <end position="242"/>
    </location>
</feature>
<evidence type="ECO:0000256" key="1">
    <source>
        <dbReference type="SAM" id="SignalP"/>
    </source>
</evidence>
<proteinExistence type="predicted"/>
<organism evidence="2 3">
    <name type="scientific">Acinetobacter baumannii (strain SDF)</name>
    <dbReference type="NCBI Taxonomy" id="509170"/>
    <lineage>
        <taxon>Bacteria</taxon>
        <taxon>Pseudomonadati</taxon>
        <taxon>Pseudomonadota</taxon>
        <taxon>Gammaproteobacteria</taxon>
        <taxon>Moraxellales</taxon>
        <taxon>Moraxellaceae</taxon>
        <taxon>Acinetobacter</taxon>
        <taxon>Acinetobacter calcoaceticus/baumannii complex</taxon>
    </lineage>
</organism>
<evidence type="ECO:0008006" key="4">
    <source>
        <dbReference type="Google" id="ProtNLM"/>
    </source>
</evidence>
<reference evidence="2 3" key="1">
    <citation type="journal article" date="2008" name="PLoS ONE">
        <title>Comparative analysis of Acinetobacters: three genomes for three lifestyles.</title>
        <authorList>
            <person name="Vallenet D."/>
            <person name="Nordmann P."/>
            <person name="Barbe V."/>
            <person name="Poirel L."/>
            <person name="Mangenot S."/>
            <person name="Bataille E."/>
            <person name="Dossat C."/>
            <person name="Gas S."/>
            <person name="Kreimeyer A."/>
            <person name="Lenoble P."/>
            <person name="Oztas S."/>
            <person name="Poulain J."/>
            <person name="Segurens B."/>
            <person name="Robert C."/>
            <person name="Abergel C."/>
            <person name="Claverie J.M."/>
            <person name="Raoult D."/>
            <person name="Medigue C."/>
            <person name="Weissenbach J."/>
            <person name="Cruveiller S."/>
        </authorList>
    </citation>
    <scope>NUCLEOTIDE SEQUENCE [LARGE SCALE GENOMIC DNA]</scope>
    <source>
        <strain evidence="2 3">SDF</strain>
        <plasmid evidence="3">p3ABSDF</plasmid>
    </source>
</reference>
<dbReference type="AlphaFoldDB" id="B0VVE8"/>
<evidence type="ECO:0000313" key="3">
    <source>
        <dbReference type="Proteomes" id="UP000001741"/>
    </source>
</evidence>